<evidence type="ECO:0000313" key="1">
    <source>
        <dbReference type="EMBL" id="TXD87006.1"/>
    </source>
</evidence>
<keyword evidence="2" id="KW-1185">Reference proteome</keyword>
<comment type="caution">
    <text evidence="1">The sequence shown here is derived from an EMBL/GenBank/DDBJ whole genome shotgun (WGS) entry which is preliminary data.</text>
</comment>
<accession>A0A5C6ZC79</accession>
<evidence type="ECO:0000313" key="2">
    <source>
        <dbReference type="Proteomes" id="UP000321578"/>
    </source>
</evidence>
<protein>
    <submittedName>
        <fullName evidence="1">Transposase</fullName>
    </submittedName>
</protein>
<sequence>MNIFDFGVHFTDEKSCRTHFKEERDKIGVICNRCQGTQHYWLKNKWSYECKSCSSRQSLRSGTIMQGSKLSFLVWYKTIFLLSTTKKGFSSK</sequence>
<dbReference type="Proteomes" id="UP000321578">
    <property type="component" value="Unassembled WGS sequence"/>
</dbReference>
<reference evidence="1 2" key="1">
    <citation type="submission" date="2019-08" db="EMBL/GenBank/DDBJ databases">
        <title>Genomes of Subsaximicrobium wynnwilliamsii strains.</title>
        <authorList>
            <person name="Bowman J.P."/>
        </authorList>
    </citation>
    <scope>NUCLEOTIDE SEQUENCE [LARGE SCALE GENOMIC DNA]</scope>
    <source>
        <strain evidence="1 2">2-80-2</strain>
    </source>
</reference>
<dbReference type="EMBL" id="VORO01000032">
    <property type="protein sequence ID" value="TXD87006.1"/>
    <property type="molecule type" value="Genomic_DNA"/>
</dbReference>
<gene>
    <name evidence="1" type="ORF">ESY86_18625</name>
</gene>
<organism evidence="1 2">
    <name type="scientific">Subsaximicrobium wynnwilliamsii</name>
    <dbReference type="NCBI Taxonomy" id="291179"/>
    <lineage>
        <taxon>Bacteria</taxon>
        <taxon>Pseudomonadati</taxon>
        <taxon>Bacteroidota</taxon>
        <taxon>Flavobacteriia</taxon>
        <taxon>Flavobacteriales</taxon>
        <taxon>Flavobacteriaceae</taxon>
        <taxon>Subsaximicrobium</taxon>
    </lineage>
</organism>
<dbReference type="AlphaFoldDB" id="A0A5C6ZC79"/>
<feature type="non-terminal residue" evidence="1">
    <location>
        <position position="92"/>
    </location>
</feature>
<proteinExistence type="predicted"/>
<name>A0A5C6ZC79_9FLAO</name>